<evidence type="ECO:0000313" key="1">
    <source>
        <dbReference type="EMBL" id="GEO20164.1"/>
    </source>
</evidence>
<comment type="caution">
    <text evidence="1">The sequence shown here is derived from an EMBL/GenBank/DDBJ whole genome shotgun (WGS) entry which is preliminary data.</text>
</comment>
<dbReference type="AlphaFoldDB" id="A0A512C7G4"/>
<proteinExistence type="predicted"/>
<dbReference type="EMBL" id="BJYV01000001">
    <property type="protein sequence ID" value="GEO20164.1"/>
    <property type="molecule type" value="Genomic_DNA"/>
</dbReference>
<organism evidence="1 2">
    <name type="scientific">Cyclobacterium qasimii</name>
    <dbReference type="NCBI Taxonomy" id="1350429"/>
    <lineage>
        <taxon>Bacteria</taxon>
        <taxon>Pseudomonadati</taxon>
        <taxon>Bacteroidota</taxon>
        <taxon>Cytophagia</taxon>
        <taxon>Cytophagales</taxon>
        <taxon>Cyclobacteriaceae</taxon>
        <taxon>Cyclobacterium</taxon>
    </lineage>
</organism>
<reference evidence="1 2" key="1">
    <citation type="submission" date="2019-07" db="EMBL/GenBank/DDBJ databases">
        <title>Whole genome shotgun sequence of Cyclobacterium qasimii NBRC 106168.</title>
        <authorList>
            <person name="Hosoyama A."/>
            <person name="Uohara A."/>
            <person name="Ohji S."/>
            <person name="Ichikawa N."/>
        </authorList>
    </citation>
    <scope>NUCLEOTIDE SEQUENCE [LARGE SCALE GENOMIC DNA]</scope>
    <source>
        <strain evidence="1 2">NBRC 106168</strain>
    </source>
</reference>
<gene>
    <name evidence="1" type="ORF">CQA01_06980</name>
</gene>
<dbReference type="Proteomes" id="UP000321301">
    <property type="component" value="Unassembled WGS sequence"/>
</dbReference>
<keyword evidence="2" id="KW-1185">Reference proteome</keyword>
<accession>A0A512C7G4</accession>
<dbReference type="RefSeq" id="WP_040417787.1">
    <property type="nucleotide sequence ID" value="NZ_BJYV01000001.1"/>
</dbReference>
<sequence>MIFNVTLIFSRHEEGGLCTSDALLQLIESTNPEVIFEELSHSTYQESYVQQTLNNLESVAIKKYLTIKNVIHLPVDTYDLPKDYYKNLDYLHNKMAYKAGEHSFQLRSFLDNMISLGNQHAFRIFNSDHIDVIIEKMDILKERILIFLNDEDLNRIALLEKEVIEKREDVILDNVYKYSKENNYTSGLMFIGSGHRKSILKKIAERWKTEDIKINWQFYSDLEWKLK</sequence>
<protein>
    <submittedName>
        <fullName evidence="1">Uncharacterized protein</fullName>
    </submittedName>
</protein>
<evidence type="ECO:0000313" key="2">
    <source>
        <dbReference type="Proteomes" id="UP000321301"/>
    </source>
</evidence>
<name>A0A512C7G4_9BACT</name>